<proteinExistence type="predicted"/>
<dbReference type="AlphaFoldDB" id="A0A6J1CPU4"/>
<evidence type="ECO:0000313" key="1">
    <source>
        <dbReference type="Proteomes" id="UP000504603"/>
    </source>
</evidence>
<dbReference type="PANTHER" id="PTHR36791">
    <property type="entry name" value="OS03G0363400 PROTEIN"/>
    <property type="match status" value="1"/>
</dbReference>
<gene>
    <name evidence="2" type="primary">LOC111013629</name>
</gene>
<name>A0A6J1CPU4_MOMCH</name>
<dbReference type="Proteomes" id="UP000504603">
    <property type="component" value="Unplaced"/>
</dbReference>
<keyword evidence="1" id="KW-1185">Reference proteome</keyword>
<dbReference type="RefSeq" id="XP_022143805.1">
    <property type="nucleotide sequence ID" value="XM_022288113.1"/>
</dbReference>
<evidence type="ECO:0000313" key="2">
    <source>
        <dbReference type="RefSeq" id="XP_022143805.1"/>
    </source>
</evidence>
<organism evidence="1 2">
    <name type="scientific">Momordica charantia</name>
    <name type="common">Bitter gourd</name>
    <name type="synonym">Balsam pear</name>
    <dbReference type="NCBI Taxonomy" id="3673"/>
    <lineage>
        <taxon>Eukaryota</taxon>
        <taxon>Viridiplantae</taxon>
        <taxon>Streptophyta</taxon>
        <taxon>Embryophyta</taxon>
        <taxon>Tracheophyta</taxon>
        <taxon>Spermatophyta</taxon>
        <taxon>Magnoliopsida</taxon>
        <taxon>eudicotyledons</taxon>
        <taxon>Gunneridae</taxon>
        <taxon>Pentapetalae</taxon>
        <taxon>rosids</taxon>
        <taxon>fabids</taxon>
        <taxon>Cucurbitales</taxon>
        <taxon>Cucurbitaceae</taxon>
        <taxon>Momordiceae</taxon>
        <taxon>Momordica</taxon>
    </lineage>
</organism>
<dbReference type="GeneID" id="111013629"/>
<dbReference type="PANTHER" id="PTHR36791:SF2">
    <property type="entry name" value="OS03G0363400 PROTEIN"/>
    <property type="match status" value="1"/>
</dbReference>
<reference evidence="2" key="1">
    <citation type="submission" date="2025-08" db="UniProtKB">
        <authorList>
            <consortium name="RefSeq"/>
        </authorList>
    </citation>
    <scope>IDENTIFICATION</scope>
    <source>
        <strain evidence="2">OHB3-1</strain>
    </source>
</reference>
<dbReference type="InterPro" id="IPR005358">
    <property type="entry name" value="Puta_zinc/iron-chelating_dom"/>
</dbReference>
<sequence length="181" mass="20228">MIIGGHFIHGLQLHALSKLPRMQQAVAPPRVTVTAARRPQQIATKDNKTAKGRSINVGFGGKRKEQLWQCVEGCGACCKLAMGPSFATPEEIFENSSDIELYKSLIGADGWCIHYEKSTRKCSIYADRPYFCRVESPVFEKLYGIKENKFNKTACSCRDTIKAVYGFPSKELENFNKAVQS</sequence>
<dbReference type="Pfam" id="PF03692">
    <property type="entry name" value="CxxCxxCC"/>
    <property type="match status" value="1"/>
</dbReference>
<protein>
    <submittedName>
        <fullName evidence="2">Uncharacterized protein LOC111013629 isoform X2</fullName>
    </submittedName>
</protein>
<accession>A0A6J1CPU4</accession>